<comment type="caution">
    <text evidence="5">The sequence shown here is derived from an EMBL/GenBank/DDBJ whole genome shotgun (WGS) entry which is preliminary data.</text>
</comment>
<gene>
    <name evidence="5" type="primary">pabB</name>
    <name evidence="5" type="ORF">D0544_07205</name>
</gene>
<dbReference type="GO" id="GO:0000162">
    <property type="term" value="P:L-tryptophan biosynthetic process"/>
    <property type="evidence" value="ECO:0007669"/>
    <property type="project" value="TreeGrafter"/>
</dbReference>
<dbReference type="InterPro" id="IPR019999">
    <property type="entry name" value="Anth_synth_I-like"/>
</dbReference>
<dbReference type="Pfam" id="PF04715">
    <property type="entry name" value="Anth_synt_I_N"/>
    <property type="match status" value="1"/>
</dbReference>
<dbReference type="RefSeq" id="WP_125015298.1">
    <property type="nucleotide sequence ID" value="NZ_QWEZ01000001.1"/>
</dbReference>
<dbReference type="EMBL" id="QWEZ01000001">
    <property type="protein sequence ID" value="RRJ84867.1"/>
    <property type="molecule type" value="Genomic_DNA"/>
</dbReference>
<dbReference type="SUPFAM" id="SSF56322">
    <property type="entry name" value="ADC synthase"/>
    <property type="match status" value="1"/>
</dbReference>
<dbReference type="NCBIfam" id="TIGR00553">
    <property type="entry name" value="pabB"/>
    <property type="match status" value="1"/>
</dbReference>
<dbReference type="AlphaFoldDB" id="A0A3P3VRC7"/>
<evidence type="ECO:0000256" key="2">
    <source>
        <dbReference type="ARBA" id="ARBA00022679"/>
    </source>
</evidence>
<feature type="domain" description="Anthranilate synthase component I N-terminal" evidence="4">
    <location>
        <begin position="19"/>
        <end position="149"/>
    </location>
</feature>
<accession>A0A3P3VRC7</accession>
<reference evidence="5 6" key="1">
    <citation type="submission" date="2018-08" db="EMBL/GenBank/DDBJ databases">
        <authorList>
            <person name="Khan S.A."/>
        </authorList>
    </citation>
    <scope>NUCLEOTIDE SEQUENCE [LARGE SCALE GENOMIC DNA]</scope>
    <source>
        <strain evidence="5 6">GTF-13</strain>
    </source>
</reference>
<keyword evidence="6" id="KW-1185">Reference proteome</keyword>
<dbReference type="EC" id="2.6.1.85" evidence="1"/>
<dbReference type="PRINTS" id="PR00095">
    <property type="entry name" value="ANTSNTHASEI"/>
</dbReference>
<dbReference type="InterPro" id="IPR015890">
    <property type="entry name" value="Chorismate_C"/>
</dbReference>
<evidence type="ECO:0000259" key="4">
    <source>
        <dbReference type="Pfam" id="PF04715"/>
    </source>
</evidence>
<dbReference type="Proteomes" id="UP000280792">
    <property type="component" value="Unassembled WGS sequence"/>
</dbReference>
<dbReference type="PANTHER" id="PTHR11236">
    <property type="entry name" value="AMINOBENZOATE/ANTHRANILATE SYNTHASE"/>
    <property type="match status" value="1"/>
</dbReference>
<dbReference type="Gene3D" id="3.60.120.10">
    <property type="entry name" value="Anthranilate synthase"/>
    <property type="match status" value="1"/>
</dbReference>
<evidence type="ECO:0000313" key="6">
    <source>
        <dbReference type="Proteomes" id="UP000280792"/>
    </source>
</evidence>
<dbReference type="InterPro" id="IPR006805">
    <property type="entry name" value="Anth_synth_I_N"/>
</dbReference>
<evidence type="ECO:0000313" key="5">
    <source>
        <dbReference type="EMBL" id="RRJ84867.1"/>
    </source>
</evidence>
<sequence length="472" mass="53270">MSAPFLTAIPYHCDSSLYFERLRHLPYPVWLDSCAHQPGLEGGRYDILSAKPEELIEYRQGQCRHTVDDGSTRLESLPPMLLLAQRLARYQQVACELPFCGGALGLFGYELKAQFEPTRCPNTRHHDEAEMRVGIYLWGLVQDHQRRQSQLVFHPEAPPRFREQIQALVLEGGAATASPPGRFQLLTPFQCDTSAEGYRVSFERIQHYIRAGDCYQINYTQRFSSRYQGDPLTAYLKLRQTSPAPFSAYLETPEGAVLSHSPERFIECRGRRVESKPIKGTAVRGATPEEDRQNARQLLESDKDRAENLMIVDLLRNDLGRDCRPGSIKVPRLFALESYANVHHLVSTVTGTLGYDRTALDLFTHAFPGGSITGAPKIRAMEIIDELEDQSRSIYCGSIAYLSFNRRMDSSICIRTLLAHRGELHCWGGGGIVADSEYEAEREESFAKVRNLVRALEGYLPDGTVAPEERDL</sequence>
<reference evidence="5 6" key="2">
    <citation type="submission" date="2018-12" db="EMBL/GenBank/DDBJ databases">
        <title>Simiduia agarivorans gen. nov., sp. nov., a marine, agarolytic bacterium isolated from shallow coastal water from Keelung, Taiwan.</title>
        <authorList>
            <person name="Shieh W.Y."/>
        </authorList>
    </citation>
    <scope>NUCLEOTIDE SEQUENCE [LARGE SCALE GENOMIC DNA]</scope>
    <source>
        <strain evidence="5 6">GTF-13</strain>
    </source>
</reference>
<feature type="domain" description="Chorismate-utilising enzyme C-terminal" evidence="3">
    <location>
        <begin position="195"/>
        <end position="448"/>
    </location>
</feature>
<evidence type="ECO:0000259" key="3">
    <source>
        <dbReference type="Pfam" id="PF00425"/>
    </source>
</evidence>
<keyword evidence="5" id="KW-0032">Aminotransferase</keyword>
<dbReference type="GO" id="GO:0009396">
    <property type="term" value="P:folic acid-containing compound biosynthetic process"/>
    <property type="evidence" value="ECO:0007669"/>
    <property type="project" value="InterPro"/>
</dbReference>
<protein>
    <recommendedName>
        <fullName evidence="1">aminodeoxychorismate synthase</fullName>
        <ecNumber evidence="1">2.6.1.85</ecNumber>
    </recommendedName>
</protein>
<organism evidence="5 6">
    <name type="scientific">Aestuariirhabdus litorea</name>
    <dbReference type="NCBI Taxonomy" id="2528527"/>
    <lineage>
        <taxon>Bacteria</taxon>
        <taxon>Pseudomonadati</taxon>
        <taxon>Pseudomonadota</taxon>
        <taxon>Gammaproteobacteria</taxon>
        <taxon>Oceanospirillales</taxon>
        <taxon>Aestuariirhabdaceae</taxon>
        <taxon>Aestuariirhabdus</taxon>
    </lineage>
</organism>
<dbReference type="PANTHER" id="PTHR11236:SF50">
    <property type="entry name" value="AMINODEOXYCHORISMATE SYNTHASE COMPONENT 1"/>
    <property type="match status" value="1"/>
</dbReference>
<dbReference type="Pfam" id="PF00425">
    <property type="entry name" value="Chorismate_bind"/>
    <property type="match status" value="1"/>
</dbReference>
<keyword evidence="2 5" id="KW-0808">Transferase</keyword>
<dbReference type="GO" id="GO:0046820">
    <property type="term" value="F:4-amino-4-deoxychorismate synthase activity"/>
    <property type="evidence" value="ECO:0007669"/>
    <property type="project" value="UniProtKB-EC"/>
</dbReference>
<name>A0A3P3VRC7_9GAMM</name>
<proteinExistence type="predicted"/>
<dbReference type="InterPro" id="IPR005801">
    <property type="entry name" value="ADC_synthase"/>
</dbReference>
<dbReference type="InterPro" id="IPR005802">
    <property type="entry name" value="ADC_synth_comp_1"/>
</dbReference>
<evidence type="ECO:0000256" key="1">
    <source>
        <dbReference type="ARBA" id="ARBA00013139"/>
    </source>
</evidence>